<dbReference type="HOGENOM" id="CLU_019799_0_0_1"/>
<dbReference type="Proteomes" id="UP000014500">
    <property type="component" value="Unassembled WGS sequence"/>
</dbReference>
<feature type="region of interest" description="Disordered" evidence="1">
    <location>
        <begin position="1"/>
        <end position="20"/>
    </location>
</feature>
<dbReference type="PANTHER" id="PTHR47705:SF1">
    <property type="entry name" value="PNP_UDP_1 DOMAIN-CONTAINING PROTEIN"/>
    <property type="match status" value="1"/>
</dbReference>
<proteinExistence type="predicted"/>
<feature type="domain" description="Winged helix-turn-helix" evidence="2">
    <location>
        <begin position="201"/>
        <end position="268"/>
    </location>
</feature>
<evidence type="ECO:0000313" key="4">
    <source>
        <dbReference type="Proteomes" id="UP000014500"/>
    </source>
</evidence>
<dbReference type="EnsemblMetazoa" id="SMAR009128-RA">
    <property type="protein sequence ID" value="SMAR009128-PA"/>
    <property type="gene ID" value="SMAR009128"/>
</dbReference>
<protein>
    <recommendedName>
        <fullName evidence="2">Winged helix-turn-helix domain-containing protein</fullName>
    </recommendedName>
</protein>
<reference evidence="4" key="1">
    <citation type="submission" date="2011-05" db="EMBL/GenBank/DDBJ databases">
        <authorList>
            <person name="Richards S.R."/>
            <person name="Qu J."/>
            <person name="Jiang H."/>
            <person name="Jhangiani S.N."/>
            <person name="Agravi P."/>
            <person name="Goodspeed R."/>
            <person name="Gross S."/>
            <person name="Mandapat C."/>
            <person name="Jackson L."/>
            <person name="Mathew T."/>
            <person name="Pu L."/>
            <person name="Thornton R."/>
            <person name="Saada N."/>
            <person name="Wilczek-Boney K.B."/>
            <person name="Lee S."/>
            <person name="Kovar C."/>
            <person name="Wu Y."/>
            <person name="Scherer S.E."/>
            <person name="Worley K.C."/>
            <person name="Muzny D.M."/>
            <person name="Gibbs R."/>
        </authorList>
    </citation>
    <scope>NUCLEOTIDE SEQUENCE</scope>
    <source>
        <strain evidence="4">Brora</strain>
    </source>
</reference>
<name>T1J663_STRMM</name>
<organism evidence="3 4">
    <name type="scientific">Strigamia maritima</name>
    <name type="common">European centipede</name>
    <name type="synonym">Geophilus maritimus</name>
    <dbReference type="NCBI Taxonomy" id="126957"/>
    <lineage>
        <taxon>Eukaryota</taxon>
        <taxon>Metazoa</taxon>
        <taxon>Ecdysozoa</taxon>
        <taxon>Arthropoda</taxon>
        <taxon>Myriapoda</taxon>
        <taxon>Chilopoda</taxon>
        <taxon>Pleurostigmophora</taxon>
        <taxon>Geophilomorpha</taxon>
        <taxon>Linotaeniidae</taxon>
        <taxon>Strigamia</taxon>
    </lineage>
</organism>
<dbReference type="EMBL" id="JH431872">
    <property type="status" value="NOT_ANNOTATED_CDS"/>
    <property type="molecule type" value="Genomic_DNA"/>
</dbReference>
<keyword evidence="4" id="KW-1185">Reference proteome</keyword>
<dbReference type="AlphaFoldDB" id="T1J663"/>
<sequence length="605" mass="68501">MEENKMNGSATPEKAEKNTMEEHIVMTPTKKTPKSTTIRMERMLKPQFQDGGVMHIAGGDHKGIVINKEVNLNDDSNASPHLFLQFKVFLVNHQTNTHVQEKRILRFWFKSELNDDQQMHVAQDFFKELVSPLEFPRDYVGFIKKIIKLMQLRYSMIAKIEVELCQLEELEKIPSRPTMKRGLLITVGRRWADQVSLDDSVLNSKTEVTDERVLEMIESAYPTAMTIPDMAKQLNCTEEEVHLHIMNLEEKKLIRPVETANGRSYIRIVFNEKEVKVVRQMPTVVSNQQPTIAIITSQYCEKLAVDAMIENKDTYVRYTTVGESNVYTLGSIGAHRVVATKLPTIGHTRAATIATGNTTTRLLGCFQKVDYVFLVGLGGGIPHYTDYNRHVRLGDIVVSAPKDNSPFIYAYCENVSKQDKENFTFDTKTWLPQDLVLQDLARSVADSSNDINWSAYANETIENVAREEIDFSRPPSNSDKLYMSLGGKDVIEVDHPLPLDGSANHQQEGVPRVHFGAIGSGRHVVRDDALREAFSTKYGIVAMDHEFDAVVDSIHGNRKESYVFIRGIADYRDGTRRKEWQPYSALMAAAFTKAVIAALPPPEFD</sequence>
<evidence type="ECO:0000259" key="2">
    <source>
        <dbReference type="Pfam" id="PF22979"/>
    </source>
</evidence>
<dbReference type="GO" id="GO:0009116">
    <property type="term" value="P:nucleoside metabolic process"/>
    <property type="evidence" value="ECO:0007669"/>
    <property type="project" value="InterPro"/>
</dbReference>
<accession>T1J663</accession>
<dbReference type="STRING" id="126957.T1J663"/>
<dbReference type="Pfam" id="PF22979">
    <property type="entry name" value="HTH_69"/>
    <property type="match status" value="1"/>
</dbReference>
<dbReference type="InterPro" id="IPR035994">
    <property type="entry name" value="Nucleoside_phosphorylase_sf"/>
</dbReference>
<dbReference type="Gene3D" id="3.40.50.1580">
    <property type="entry name" value="Nucleoside phosphorylase domain"/>
    <property type="match status" value="1"/>
</dbReference>
<feature type="compositionally biased region" description="Polar residues" evidence="1">
    <location>
        <begin position="1"/>
        <end position="10"/>
    </location>
</feature>
<dbReference type="GO" id="GO:0003824">
    <property type="term" value="F:catalytic activity"/>
    <property type="evidence" value="ECO:0007669"/>
    <property type="project" value="InterPro"/>
</dbReference>
<dbReference type="SUPFAM" id="SSF53167">
    <property type="entry name" value="Purine and uridine phosphorylases"/>
    <property type="match status" value="1"/>
</dbReference>
<dbReference type="InterPro" id="IPR055121">
    <property type="entry name" value="HTH_69"/>
</dbReference>
<evidence type="ECO:0000256" key="1">
    <source>
        <dbReference type="SAM" id="MobiDB-lite"/>
    </source>
</evidence>
<reference evidence="3" key="2">
    <citation type="submission" date="2015-02" db="UniProtKB">
        <authorList>
            <consortium name="EnsemblMetazoa"/>
        </authorList>
    </citation>
    <scope>IDENTIFICATION</scope>
</reference>
<evidence type="ECO:0000313" key="3">
    <source>
        <dbReference type="EnsemblMetazoa" id="SMAR009128-PA"/>
    </source>
</evidence>
<dbReference type="OMA" id="HTQESRT"/>
<dbReference type="PANTHER" id="PTHR47705">
    <property type="entry name" value="AGAP000321-PA"/>
    <property type="match status" value="1"/>
</dbReference>
<dbReference type="eggNOG" id="ENOG502QQ8X">
    <property type="taxonomic scope" value="Eukaryota"/>
</dbReference>
<dbReference type="PhylomeDB" id="T1J663"/>